<gene>
    <name evidence="1" type="ORF">BpHYR1_036541</name>
</gene>
<evidence type="ECO:0000313" key="1">
    <source>
        <dbReference type="EMBL" id="RNA27885.1"/>
    </source>
</evidence>
<dbReference type="EMBL" id="REGN01002478">
    <property type="protein sequence ID" value="RNA27885.1"/>
    <property type="molecule type" value="Genomic_DNA"/>
</dbReference>
<accession>A0A3M7RX10</accession>
<dbReference type="AlphaFoldDB" id="A0A3M7RX10"/>
<name>A0A3M7RX10_BRAPC</name>
<proteinExistence type="predicted"/>
<dbReference type="SUPFAM" id="SSF101908">
    <property type="entry name" value="Putative isomerase YbhE"/>
    <property type="match status" value="1"/>
</dbReference>
<protein>
    <submittedName>
        <fullName evidence="1">Uncharacterized protein</fullName>
    </submittedName>
</protein>
<feature type="non-terminal residue" evidence="1">
    <location>
        <position position="1"/>
    </location>
</feature>
<keyword evidence="2" id="KW-1185">Reference proteome</keyword>
<dbReference type="InterPro" id="IPR015943">
    <property type="entry name" value="WD40/YVTN_repeat-like_dom_sf"/>
</dbReference>
<reference evidence="1 2" key="1">
    <citation type="journal article" date="2018" name="Sci. Rep.">
        <title>Genomic signatures of local adaptation to the degree of environmental predictability in rotifers.</title>
        <authorList>
            <person name="Franch-Gras L."/>
            <person name="Hahn C."/>
            <person name="Garcia-Roger E.M."/>
            <person name="Carmona M.J."/>
            <person name="Serra M."/>
            <person name="Gomez A."/>
        </authorList>
    </citation>
    <scope>NUCLEOTIDE SEQUENCE [LARGE SCALE GENOMIC DNA]</scope>
    <source>
        <strain evidence="1">HYR1</strain>
    </source>
</reference>
<dbReference type="Proteomes" id="UP000276133">
    <property type="component" value="Unassembled WGS sequence"/>
</dbReference>
<evidence type="ECO:0000313" key="2">
    <source>
        <dbReference type="Proteomes" id="UP000276133"/>
    </source>
</evidence>
<sequence length="307" mass="33935">NPLVKSVLCLCCGYFNEPFLRNEQKIEGKLIRFLSQNSTVNLDLYSLARYALILLQDGNLASTNGQIINIWNYTDGKLLKSFVAHNLTIGSLLVLSNGDLTSMSSNFIKIWNSTSFVLKKSIFIGGGSILKNRYKMYLSSLIIGSIDGIEVFDPTNVTLISNFTTDSICCTESMATFDDYLSNKLILVDVYKQEAYTFGLVPVSPILLSLIGLNEIYDEWMDSLIVLPNGNLAGGSFSGIAFWKLEGQTFISLSSTKLSRSSTTKNKFHIAGSNKNVAPMIRPPNSNYGISASPTSPTLYFFHMRIS</sequence>
<organism evidence="1 2">
    <name type="scientific">Brachionus plicatilis</name>
    <name type="common">Marine rotifer</name>
    <name type="synonym">Brachionus muelleri</name>
    <dbReference type="NCBI Taxonomy" id="10195"/>
    <lineage>
        <taxon>Eukaryota</taxon>
        <taxon>Metazoa</taxon>
        <taxon>Spiralia</taxon>
        <taxon>Gnathifera</taxon>
        <taxon>Rotifera</taxon>
        <taxon>Eurotatoria</taxon>
        <taxon>Monogononta</taxon>
        <taxon>Pseudotrocha</taxon>
        <taxon>Ploima</taxon>
        <taxon>Brachionidae</taxon>
        <taxon>Brachionus</taxon>
    </lineage>
</organism>
<dbReference type="Gene3D" id="2.130.10.10">
    <property type="entry name" value="YVTN repeat-like/Quinoprotein amine dehydrogenase"/>
    <property type="match status" value="1"/>
</dbReference>
<comment type="caution">
    <text evidence="1">The sequence shown here is derived from an EMBL/GenBank/DDBJ whole genome shotgun (WGS) entry which is preliminary data.</text>
</comment>